<dbReference type="InterPro" id="IPR006311">
    <property type="entry name" value="TAT_signal"/>
</dbReference>
<keyword evidence="3" id="KW-0251">Elongation factor</keyword>
<keyword evidence="2" id="KW-1133">Transmembrane helix</keyword>
<dbReference type="RefSeq" id="WP_157038507.1">
    <property type="nucleotide sequence ID" value="NZ_HF571038.1"/>
</dbReference>
<dbReference type="OrthoDB" id="3790284at2"/>
<sequence length="238" mass="23502">MTTDTPTPEPTGRRSRIGTKTALGAAGAAAAVAAGFGISAAVADTPSPSGSASGSSSASPSGSATTAPGMKGGGMNGGGMGMRHGGPDGFGRGPGHGPGMGGFGMGRGLDTAALATKLGVTEDKLTAALQKVGQSMRDQSMSDQDDKAEDGTRTPPTQAEMDARQQAFAAALAKVLGIDQAKVTAAFDALRAEREAARKAELSSRLDAAVKAGKLTDADKQSILKGFDAGVLGGPQRD</sequence>
<gene>
    <name evidence="3" type="primary">tuf</name>
    <name evidence="3" type="ORF">BN13_430026</name>
</gene>
<keyword evidence="2" id="KW-0812">Transmembrane</keyword>
<organism evidence="3 4">
    <name type="scientific">Nostocoides jenkinsii Ben 74</name>
    <dbReference type="NCBI Taxonomy" id="1193518"/>
    <lineage>
        <taxon>Bacteria</taxon>
        <taxon>Bacillati</taxon>
        <taxon>Actinomycetota</taxon>
        <taxon>Actinomycetes</taxon>
        <taxon>Micrococcales</taxon>
        <taxon>Intrasporangiaceae</taxon>
        <taxon>Nostocoides</taxon>
    </lineage>
</organism>
<proteinExistence type="predicted"/>
<keyword evidence="2" id="KW-0472">Membrane</keyword>
<comment type="caution">
    <text evidence="3">The sequence shown here is derived from an EMBL/GenBank/DDBJ whole genome shotgun (WGS) entry which is preliminary data.</text>
</comment>
<feature type="transmembrane region" description="Helical" evidence="2">
    <location>
        <begin position="21"/>
        <end position="43"/>
    </location>
</feature>
<feature type="region of interest" description="Disordered" evidence="1">
    <location>
        <begin position="131"/>
        <end position="160"/>
    </location>
</feature>
<dbReference type="STRING" id="1193518.BN13_430026"/>
<feature type="compositionally biased region" description="Low complexity" evidence="1">
    <location>
        <begin position="41"/>
        <end position="69"/>
    </location>
</feature>
<dbReference type="EMBL" id="CAJC01000154">
    <property type="protein sequence ID" value="CCI53667.1"/>
    <property type="molecule type" value="Genomic_DNA"/>
</dbReference>
<accession>A0A077MF04</accession>
<name>A0A077MF04_9MICO</name>
<evidence type="ECO:0000313" key="3">
    <source>
        <dbReference type="EMBL" id="CCI53667.1"/>
    </source>
</evidence>
<keyword evidence="3" id="KW-0648">Protein biosynthesis</keyword>
<feature type="region of interest" description="Disordered" evidence="1">
    <location>
        <begin position="41"/>
        <end position="104"/>
    </location>
</feature>
<protein>
    <submittedName>
        <fullName evidence="3">Elongation factor Tu</fullName>
    </submittedName>
</protein>
<reference evidence="3 4" key="1">
    <citation type="journal article" date="2013" name="ISME J.">
        <title>A metabolic model for members of the genus Tetrasphaera involved in enhanced biological phosphorus removal.</title>
        <authorList>
            <person name="Kristiansen R."/>
            <person name="Nguyen H.T.T."/>
            <person name="Saunders A.M."/>
            <person name="Nielsen J.L."/>
            <person name="Wimmer R."/>
            <person name="Le V.Q."/>
            <person name="McIlroy S.J."/>
            <person name="Petrovski S."/>
            <person name="Seviour R.J."/>
            <person name="Calteau A."/>
            <person name="Nielsen K.L."/>
            <person name="Nielsen P.H."/>
        </authorList>
    </citation>
    <scope>NUCLEOTIDE SEQUENCE [LARGE SCALE GENOMIC DNA]</scope>
    <source>
        <strain evidence="3 4">Ben 74</strain>
    </source>
</reference>
<evidence type="ECO:0000256" key="1">
    <source>
        <dbReference type="SAM" id="MobiDB-lite"/>
    </source>
</evidence>
<feature type="compositionally biased region" description="Gly residues" evidence="1">
    <location>
        <begin position="70"/>
        <end position="104"/>
    </location>
</feature>
<dbReference type="Proteomes" id="UP000035720">
    <property type="component" value="Unassembled WGS sequence"/>
</dbReference>
<feature type="region of interest" description="Disordered" evidence="1">
    <location>
        <begin position="1"/>
        <end position="20"/>
    </location>
</feature>
<dbReference type="AlphaFoldDB" id="A0A077MF04"/>
<evidence type="ECO:0000313" key="4">
    <source>
        <dbReference type="Proteomes" id="UP000035720"/>
    </source>
</evidence>
<dbReference type="GO" id="GO:0003746">
    <property type="term" value="F:translation elongation factor activity"/>
    <property type="evidence" value="ECO:0007669"/>
    <property type="project" value="UniProtKB-KW"/>
</dbReference>
<dbReference type="PROSITE" id="PS51318">
    <property type="entry name" value="TAT"/>
    <property type="match status" value="1"/>
</dbReference>
<evidence type="ECO:0000256" key="2">
    <source>
        <dbReference type="SAM" id="Phobius"/>
    </source>
</evidence>
<keyword evidence="4" id="KW-1185">Reference proteome</keyword>